<dbReference type="AlphaFoldDB" id="A0A7J7LXU2"/>
<protein>
    <recommendedName>
        <fullName evidence="2">Syndetin C-terminal domain-containing protein</fullName>
    </recommendedName>
</protein>
<evidence type="ECO:0000313" key="3">
    <source>
        <dbReference type="EMBL" id="KAF6147466.1"/>
    </source>
</evidence>
<feature type="region of interest" description="Disordered" evidence="1">
    <location>
        <begin position="317"/>
        <end position="336"/>
    </location>
</feature>
<feature type="compositionally biased region" description="Polar residues" evidence="1">
    <location>
        <begin position="1"/>
        <end position="14"/>
    </location>
</feature>
<organism evidence="3 4">
    <name type="scientific">Kingdonia uniflora</name>
    <dbReference type="NCBI Taxonomy" id="39325"/>
    <lineage>
        <taxon>Eukaryota</taxon>
        <taxon>Viridiplantae</taxon>
        <taxon>Streptophyta</taxon>
        <taxon>Embryophyta</taxon>
        <taxon>Tracheophyta</taxon>
        <taxon>Spermatophyta</taxon>
        <taxon>Magnoliopsida</taxon>
        <taxon>Ranunculales</taxon>
        <taxon>Circaeasteraceae</taxon>
        <taxon>Kingdonia</taxon>
    </lineage>
</organism>
<feature type="region of interest" description="Disordered" evidence="1">
    <location>
        <begin position="215"/>
        <end position="239"/>
    </location>
</feature>
<feature type="region of interest" description="Disordered" evidence="1">
    <location>
        <begin position="42"/>
        <end position="81"/>
    </location>
</feature>
<dbReference type="InterPro" id="IPR019514">
    <property type="entry name" value="Syndetin_C"/>
</dbReference>
<accession>A0A7J7LXU2</accession>
<dbReference type="GO" id="GO:1990745">
    <property type="term" value="C:EARP complex"/>
    <property type="evidence" value="ECO:0007669"/>
    <property type="project" value="InterPro"/>
</dbReference>
<feature type="compositionally biased region" description="Basic and acidic residues" evidence="1">
    <location>
        <begin position="60"/>
        <end position="71"/>
    </location>
</feature>
<proteinExistence type="predicted"/>
<dbReference type="GO" id="GO:0032456">
    <property type="term" value="P:endocytic recycling"/>
    <property type="evidence" value="ECO:0007669"/>
    <property type="project" value="InterPro"/>
</dbReference>
<feature type="compositionally biased region" description="Low complexity" evidence="1">
    <location>
        <begin position="48"/>
        <end position="59"/>
    </location>
</feature>
<comment type="caution">
    <text evidence="3">The sequence shown here is derived from an EMBL/GenBank/DDBJ whole genome shotgun (WGS) entry which is preliminary data.</text>
</comment>
<evidence type="ECO:0000256" key="1">
    <source>
        <dbReference type="SAM" id="MobiDB-lite"/>
    </source>
</evidence>
<feature type="region of interest" description="Disordered" evidence="1">
    <location>
        <begin position="1"/>
        <end position="22"/>
    </location>
</feature>
<dbReference type="EMBL" id="JACGCM010001902">
    <property type="protein sequence ID" value="KAF6147466.1"/>
    <property type="molecule type" value="Genomic_DNA"/>
</dbReference>
<dbReference type="GO" id="GO:0000149">
    <property type="term" value="F:SNARE binding"/>
    <property type="evidence" value="ECO:0007669"/>
    <property type="project" value="TreeGrafter"/>
</dbReference>
<evidence type="ECO:0000313" key="4">
    <source>
        <dbReference type="Proteomes" id="UP000541444"/>
    </source>
</evidence>
<dbReference type="InterPro" id="IPR040047">
    <property type="entry name" value="VPS50"/>
</dbReference>
<feature type="compositionally biased region" description="Polar residues" evidence="1">
    <location>
        <begin position="280"/>
        <end position="297"/>
    </location>
</feature>
<feature type="domain" description="Syndetin C-terminal" evidence="2">
    <location>
        <begin position="458"/>
        <end position="699"/>
    </location>
</feature>
<reference evidence="3 4" key="1">
    <citation type="journal article" date="2020" name="IScience">
        <title>Genome Sequencing of the Endangered Kingdonia uniflora (Circaeasteraceae, Ranunculales) Reveals Potential Mechanisms of Evolutionary Specialization.</title>
        <authorList>
            <person name="Sun Y."/>
            <person name="Deng T."/>
            <person name="Zhang A."/>
            <person name="Moore M.J."/>
            <person name="Landis J.B."/>
            <person name="Lin N."/>
            <person name="Zhang H."/>
            <person name="Zhang X."/>
            <person name="Huang J."/>
            <person name="Zhang X."/>
            <person name="Sun H."/>
            <person name="Wang H."/>
        </authorList>
    </citation>
    <scope>NUCLEOTIDE SEQUENCE [LARGE SCALE GENOMIC DNA]</scope>
    <source>
        <strain evidence="3">TB1705</strain>
        <tissue evidence="3">Leaf</tissue>
    </source>
</reference>
<dbReference type="GO" id="GO:0005829">
    <property type="term" value="C:cytosol"/>
    <property type="evidence" value="ECO:0007669"/>
    <property type="project" value="GOC"/>
</dbReference>
<gene>
    <name evidence="3" type="ORF">GIB67_021292</name>
</gene>
<dbReference type="GO" id="GO:0042147">
    <property type="term" value="P:retrograde transport, endosome to Golgi"/>
    <property type="evidence" value="ECO:0007669"/>
    <property type="project" value="InterPro"/>
</dbReference>
<dbReference type="PANTHER" id="PTHR13258">
    <property type="entry name" value="SYNDETIN"/>
    <property type="match status" value="1"/>
</dbReference>
<dbReference type="OrthoDB" id="10263345at2759"/>
<evidence type="ECO:0000259" key="2">
    <source>
        <dbReference type="Pfam" id="PF10474"/>
    </source>
</evidence>
<name>A0A7J7LXU2_9MAGN</name>
<keyword evidence="4" id="KW-1185">Reference proteome</keyword>
<feature type="compositionally biased region" description="Polar residues" evidence="1">
    <location>
        <begin position="72"/>
        <end position="81"/>
    </location>
</feature>
<dbReference type="PANTHER" id="PTHR13258:SF0">
    <property type="entry name" value="SYNDETIN"/>
    <property type="match status" value="1"/>
</dbReference>
<dbReference type="Proteomes" id="UP000541444">
    <property type="component" value="Unassembled WGS sequence"/>
</dbReference>
<feature type="region of interest" description="Disordered" evidence="1">
    <location>
        <begin position="265"/>
        <end position="301"/>
    </location>
</feature>
<sequence length="702" mass="78929">MSTFLFQDSECQTPNKEKQNDISECSEGVLNVDSVSQFKSDCQPENISSASSTLALSDSPDPHRRASEARNDSNTASASGSSWDQLREDAIAFVSQTLRRGRKNLWQLTTSRISVLLCCSAVCSTSVHQFLKNYEDLNVFILAGETFCGVEAVEFRQRLKTVCENYFATFHRQNIYALRMVLEKESWLKMSSDTIQVISFAGLVGDGAPILVPSDGNSTKNRVFHSRKPPDPVESGNQKNGFAQWVKTGNPFMLKLTYGSKEFLNSSPTASGATDERLNNIMSPRNSDVNRTNGKSSLSEDENEDLLADFIDEDSQLPSRISKPSHSRNHSSQWNEEDITAQTGSSLCLLRLMDKYARLMQKLEIVNIEFFKGIRQLFEIFFHHIFETFGQRDLYFTGKGLNDSLNHQLKTALSRIVQECDQWIKPQLAQFSSSSPTSDVTPTSPFSSNSGNAPSISFGLKERCAGAETMSLVAQVLHKSKSHLQSMLLQNNAAAVEDFYTNLVGSVPDLIEHVHRTTARLLLHINGYVDRIANAKWELKELGLEHNGYVDLLLGEFKHYKTRLAHGGISKEVQDLLLQYGLENVAEILIEGLSRIKKCTDEGRALMSLDHQVLENEAFFFLQVLINGLQHFVSINVKPKLQTVETFIKAYYLPETEYVHWARAHPEYSRAQIAGLINLVATMKGWKKKTRLEVLDKIELNV</sequence>
<dbReference type="Pfam" id="PF10474">
    <property type="entry name" value="Syndetin_C"/>
    <property type="match status" value="1"/>
</dbReference>